<dbReference type="CDD" id="cd12954">
    <property type="entry name" value="MMP_TTHA0227_like_1"/>
    <property type="match status" value="1"/>
</dbReference>
<reference evidence="2" key="2">
    <citation type="submission" date="2020-09" db="EMBL/GenBank/DDBJ databases">
        <authorList>
            <person name="Sun Q."/>
            <person name="Zhou Y."/>
        </authorList>
    </citation>
    <scope>NUCLEOTIDE SEQUENCE</scope>
    <source>
        <strain evidence="2">CGMCC 4.7306</strain>
    </source>
</reference>
<name>A0A917SH59_9ACTN</name>
<dbReference type="EMBL" id="BMMZ01000017">
    <property type="protein sequence ID" value="GGL81792.1"/>
    <property type="molecule type" value="Genomic_DNA"/>
</dbReference>
<comment type="caution">
    <text evidence="2">The sequence shown here is derived from an EMBL/GenBank/DDBJ whole genome shotgun (WGS) entry which is preliminary data.</text>
</comment>
<dbReference type="InterPro" id="IPR038555">
    <property type="entry name" value="Zincin_1_sf"/>
</dbReference>
<feature type="region of interest" description="Disordered" evidence="1">
    <location>
        <begin position="1"/>
        <end position="32"/>
    </location>
</feature>
<evidence type="ECO:0000256" key="1">
    <source>
        <dbReference type="SAM" id="MobiDB-lite"/>
    </source>
</evidence>
<feature type="compositionally biased region" description="Basic residues" evidence="1">
    <location>
        <begin position="1"/>
        <end position="12"/>
    </location>
</feature>
<proteinExistence type="predicted"/>
<evidence type="ECO:0008006" key="4">
    <source>
        <dbReference type="Google" id="ProtNLM"/>
    </source>
</evidence>
<gene>
    <name evidence="2" type="ORF">GCM10011575_45100</name>
</gene>
<dbReference type="RefSeq" id="WP_188898092.1">
    <property type="nucleotide sequence ID" value="NZ_BMMZ01000017.1"/>
</dbReference>
<protein>
    <recommendedName>
        <fullName evidence="4">Zinicin-like metallopeptidase</fullName>
    </recommendedName>
</protein>
<dbReference type="Gene3D" id="3.30.2010.20">
    <property type="match status" value="1"/>
</dbReference>
<dbReference type="InterPro" id="IPR010428">
    <property type="entry name" value="Zincin_1"/>
</dbReference>
<evidence type="ECO:0000313" key="2">
    <source>
        <dbReference type="EMBL" id="GGL81792.1"/>
    </source>
</evidence>
<keyword evidence="3" id="KW-1185">Reference proteome</keyword>
<sequence length="145" mass="15515">MSTRRRDRHGRGLRGPLATTNPLTGTAVEPVGPPGRATFFEEALQASIDRVQAHCPEALVGIVFGVEEVPFLQTAWSGEKVPLAAAVAPTPAALGRVVLYRRPLEHRAATRPGLQILVHRTLVEQLAALTGLSIGEIDPDADDED</sequence>
<accession>A0A917SH59</accession>
<dbReference type="Pfam" id="PF06262">
    <property type="entry name" value="Zincin_1"/>
    <property type="match status" value="1"/>
</dbReference>
<dbReference type="AlphaFoldDB" id="A0A917SH59"/>
<dbReference type="SUPFAM" id="SSF55486">
    <property type="entry name" value="Metalloproteases ('zincins'), catalytic domain"/>
    <property type="match status" value="1"/>
</dbReference>
<dbReference type="Proteomes" id="UP000613840">
    <property type="component" value="Unassembled WGS sequence"/>
</dbReference>
<reference evidence="2" key="1">
    <citation type="journal article" date="2014" name="Int. J. Syst. Evol. Microbiol.">
        <title>Complete genome sequence of Corynebacterium casei LMG S-19264T (=DSM 44701T), isolated from a smear-ripened cheese.</title>
        <authorList>
            <consortium name="US DOE Joint Genome Institute (JGI-PGF)"/>
            <person name="Walter F."/>
            <person name="Albersmeier A."/>
            <person name="Kalinowski J."/>
            <person name="Ruckert C."/>
        </authorList>
    </citation>
    <scope>NUCLEOTIDE SEQUENCE</scope>
    <source>
        <strain evidence="2">CGMCC 4.7306</strain>
    </source>
</reference>
<evidence type="ECO:0000313" key="3">
    <source>
        <dbReference type="Proteomes" id="UP000613840"/>
    </source>
</evidence>
<organism evidence="2 3">
    <name type="scientific">Microlunatus endophyticus</name>
    <dbReference type="NCBI Taxonomy" id="1716077"/>
    <lineage>
        <taxon>Bacteria</taxon>
        <taxon>Bacillati</taxon>
        <taxon>Actinomycetota</taxon>
        <taxon>Actinomycetes</taxon>
        <taxon>Propionibacteriales</taxon>
        <taxon>Propionibacteriaceae</taxon>
        <taxon>Microlunatus</taxon>
    </lineage>
</organism>